<protein>
    <submittedName>
        <fullName evidence="2">Uncharacterized protein</fullName>
    </submittedName>
</protein>
<reference evidence="2" key="1">
    <citation type="journal article" date="2019" name="bioRxiv">
        <title>The Genome of the Zebra Mussel, Dreissena polymorpha: A Resource for Invasive Species Research.</title>
        <authorList>
            <person name="McCartney M.A."/>
            <person name="Auch B."/>
            <person name="Kono T."/>
            <person name="Mallez S."/>
            <person name="Zhang Y."/>
            <person name="Obille A."/>
            <person name="Becker A."/>
            <person name="Abrahante J.E."/>
            <person name="Garbe J."/>
            <person name="Badalamenti J.P."/>
            <person name="Herman A."/>
            <person name="Mangelson H."/>
            <person name="Liachko I."/>
            <person name="Sullivan S."/>
            <person name="Sone E.D."/>
            <person name="Koren S."/>
            <person name="Silverstein K.A.T."/>
            <person name="Beckman K.B."/>
            <person name="Gohl D.M."/>
        </authorList>
    </citation>
    <scope>NUCLEOTIDE SEQUENCE</scope>
    <source>
        <strain evidence="2">Duluth1</strain>
        <tissue evidence="2">Whole animal</tissue>
    </source>
</reference>
<reference evidence="2" key="2">
    <citation type="submission" date="2020-11" db="EMBL/GenBank/DDBJ databases">
        <authorList>
            <person name="McCartney M.A."/>
            <person name="Auch B."/>
            <person name="Kono T."/>
            <person name="Mallez S."/>
            <person name="Becker A."/>
            <person name="Gohl D.M."/>
            <person name="Silverstein K.A.T."/>
            <person name="Koren S."/>
            <person name="Bechman K.B."/>
            <person name="Herman A."/>
            <person name="Abrahante J.E."/>
            <person name="Garbe J."/>
        </authorList>
    </citation>
    <scope>NUCLEOTIDE SEQUENCE</scope>
    <source>
        <strain evidence="2">Duluth1</strain>
        <tissue evidence="2">Whole animal</tissue>
    </source>
</reference>
<feature type="compositionally biased region" description="Polar residues" evidence="1">
    <location>
        <begin position="157"/>
        <end position="171"/>
    </location>
</feature>
<feature type="region of interest" description="Disordered" evidence="1">
    <location>
        <begin position="152"/>
        <end position="173"/>
    </location>
</feature>
<organism evidence="2 3">
    <name type="scientific">Dreissena polymorpha</name>
    <name type="common">Zebra mussel</name>
    <name type="synonym">Mytilus polymorpha</name>
    <dbReference type="NCBI Taxonomy" id="45954"/>
    <lineage>
        <taxon>Eukaryota</taxon>
        <taxon>Metazoa</taxon>
        <taxon>Spiralia</taxon>
        <taxon>Lophotrochozoa</taxon>
        <taxon>Mollusca</taxon>
        <taxon>Bivalvia</taxon>
        <taxon>Autobranchia</taxon>
        <taxon>Heteroconchia</taxon>
        <taxon>Euheterodonta</taxon>
        <taxon>Imparidentia</taxon>
        <taxon>Neoheterodontei</taxon>
        <taxon>Myida</taxon>
        <taxon>Dreissenoidea</taxon>
        <taxon>Dreissenidae</taxon>
        <taxon>Dreissena</taxon>
    </lineage>
</organism>
<dbReference type="AlphaFoldDB" id="A0A9D4LYB7"/>
<accession>A0A9D4LYB7</accession>
<dbReference type="EMBL" id="JAIWYP010000002">
    <property type="protein sequence ID" value="KAH3865953.1"/>
    <property type="molecule type" value="Genomic_DNA"/>
</dbReference>
<evidence type="ECO:0000256" key="1">
    <source>
        <dbReference type="SAM" id="MobiDB-lite"/>
    </source>
</evidence>
<name>A0A9D4LYB7_DREPO</name>
<dbReference type="Proteomes" id="UP000828390">
    <property type="component" value="Unassembled WGS sequence"/>
</dbReference>
<evidence type="ECO:0000313" key="2">
    <source>
        <dbReference type="EMBL" id="KAH3865953.1"/>
    </source>
</evidence>
<keyword evidence="3" id="KW-1185">Reference proteome</keyword>
<proteinExistence type="predicted"/>
<comment type="caution">
    <text evidence="2">The sequence shown here is derived from an EMBL/GenBank/DDBJ whole genome shotgun (WGS) entry which is preliminary data.</text>
</comment>
<evidence type="ECO:0000313" key="3">
    <source>
        <dbReference type="Proteomes" id="UP000828390"/>
    </source>
</evidence>
<sequence length="242" mass="26463">MMSTHVALTVPISQPFNSGVHLTTTFFLSAPRVCTTIPSRKPPATTPSMRDTWVQDSFGNYVPVTSDNSPSISGIIWCRIILLSFLPLTTDENWQHHSPGIGQDGDRTMLTSLESRSISDHMVTTVSRFMPDGIGQGLRPMPDHLAAAKRSLPGENTGHSMTSMSPGNSPVTGPWHRSPGTGPVRGTGHRSPGPVWSLITGPWYRSGHRSILPVTGQYYWSPVNTTGHRVRSSIKKRHPYSS</sequence>
<gene>
    <name evidence="2" type="ORF">DPMN_029001</name>
</gene>